<evidence type="ECO:0000256" key="2">
    <source>
        <dbReference type="ARBA" id="ARBA00007650"/>
    </source>
</evidence>
<keyword evidence="10" id="KW-0811">Translocation</keyword>
<dbReference type="Gene3D" id="3.40.50.300">
    <property type="entry name" value="P-loop containing nucleotide triphosphate hydrolases"/>
    <property type="match status" value="2"/>
</dbReference>
<evidence type="ECO:0000256" key="4">
    <source>
        <dbReference type="ARBA" id="ARBA00022475"/>
    </source>
</evidence>
<feature type="domain" description="SecA family profile" evidence="14">
    <location>
        <begin position="1"/>
        <end position="357"/>
    </location>
</feature>
<accession>A0A955L900</accession>
<comment type="similarity">
    <text evidence="2">Belongs to the SecA family.</text>
</comment>
<keyword evidence="11" id="KW-0472">Membrane</keyword>
<reference evidence="15" key="1">
    <citation type="submission" date="2020-04" db="EMBL/GenBank/DDBJ databases">
        <authorList>
            <person name="Zhang T."/>
        </authorList>
    </citation>
    <scope>NUCLEOTIDE SEQUENCE</scope>
    <source>
        <strain evidence="15">HKST-UBA11</strain>
    </source>
</reference>
<comment type="caution">
    <text evidence="15">The sequence shown here is derived from an EMBL/GenBank/DDBJ whole genome shotgun (WGS) entry which is preliminary data.</text>
</comment>
<dbReference type="SMART" id="SM00958">
    <property type="entry name" value="SecA_PP_bind"/>
    <property type="match status" value="1"/>
</dbReference>
<evidence type="ECO:0000256" key="1">
    <source>
        <dbReference type="ARBA" id="ARBA00004170"/>
    </source>
</evidence>
<name>A0A955L900_9BACT</name>
<feature type="non-terminal residue" evidence="15">
    <location>
        <position position="1"/>
    </location>
</feature>
<dbReference type="PANTHER" id="PTHR30612">
    <property type="entry name" value="SECA INNER MEMBRANE COMPONENT OF SEC PROTEIN SECRETION SYSTEM"/>
    <property type="match status" value="1"/>
</dbReference>
<dbReference type="GO" id="GO:0031522">
    <property type="term" value="C:cell envelope Sec protein transport complex"/>
    <property type="evidence" value="ECO:0007669"/>
    <property type="project" value="TreeGrafter"/>
</dbReference>
<dbReference type="PROSITE" id="PS01312">
    <property type="entry name" value="SECA"/>
    <property type="match status" value="1"/>
</dbReference>
<feature type="compositionally biased region" description="Polar residues" evidence="12">
    <location>
        <begin position="650"/>
        <end position="668"/>
    </location>
</feature>
<keyword evidence="8" id="KW-0653">Protein transport</keyword>
<dbReference type="GO" id="GO:0005886">
    <property type="term" value="C:plasma membrane"/>
    <property type="evidence" value="ECO:0007669"/>
    <property type="project" value="TreeGrafter"/>
</dbReference>
<keyword evidence="9" id="KW-1278">Translocase</keyword>
<dbReference type="InterPro" id="IPR027417">
    <property type="entry name" value="P-loop_NTPase"/>
</dbReference>
<dbReference type="PROSITE" id="PS51194">
    <property type="entry name" value="HELICASE_CTER"/>
    <property type="match status" value="1"/>
</dbReference>
<organism evidence="15 16">
    <name type="scientific">Candidatus Dojkabacteria bacterium</name>
    <dbReference type="NCBI Taxonomy" id="2099670"/>
    <lineage>
        <taxon>Bacteria</taxon>
        <taxon>Candidatus Dojkabacteria</taxon>
    </lineage>
</organism>
<evidence type="ECO:0000313" key="16">
    <source>
        <dbReference type="Proteomes" id="UP000754563"/>
    </source>
</evidence>
<dbReference type="SUPFAM" id="SSF81767">
    <property type="entry name" value="Pre-protein crosslinking domain of SecA"/>
    <property type="match status" value="1"/>
</dbReference>
<evidence type="ECO:0000256" key="12">
    <source>
        <dbReference type="SAM" id="MobiDB-lite"/>
    </source>
</evidence>
<protein>
    <submittedName>
        <fullName evidence="15">Preprotein translocase subunit SecA</fullName>
    </submittedName>
</protein>
<dbReference type="SMART" id="SM00957">
    <property type="entry name" value="SecA_DEAD"/>
    <property type="match status" value="1"/>
</dbReference>
<dbReference type="Pfam" id="PF01043">
    <property type="entry name" value="SecA_PP_bind"/>
    <property type="match status" value="1"/>
</dbReference>
<keyword evidence="7" id="KW-0067">ATP-binding</keyword>
<sequence>LIISAPAAQSNELYVRFAQLVPKLEKEKHFTVDEKAHSVVLTDEGAERMESLLGVKNIWQDYKLAHHLENALKAEHLYQNDIHYLVRNGQVHIVDQFTGRVLEGRRYSEGLHQAIEAKESVEIKRESKTLGTITFQNFFRLYKILSGGSGTVMTEAEEFYKIYNLESIEVPTNKPVIRIDNNDRVYRNREAKFKAVASEIQEINKKGQPVLVGTTSIEDSEYVSKILENRGVKHEVLNAKYHERESKIVANAGKRGAVTVATNMAGRGTDIKLGGKHASDEEFKEILELGGLAVLGTQRHESRRIDNQLRGRSGRQGEAGMTRFYVGLDDEIMRIQGGQFVEKIMTMTNLPPDMPIEAGLVGRSIETAQKRMEGMHFDSRKTVVEYDDVVNQQREIFYSRRRRLLDTIDKAEREIKELIEKEGDDANTKNVLEELKIFLREKLHGEVKAIVEKHFLVDRKDDVDREKVVDDFLDLAQDESLMAGMKAAGYSADGATPKARIRILLEDKEQEEVEKILQNIVEKPFNDKVDEFGNDLPAVAKVLVLRTMDELWTDHLDAMKALRDGIGLRGFAQQDPLVEYKNEGFELFDKFIADIDQEAARRILKIRRVVRTAQPEQEQMQTNEKEVKDVTTGSRELESAAQSVLKAGAEQQSIPRTQPQKTKRNTTNIGRNDKVTVRYADGTEKKGVKYKKVENDVKAGLCTVIGRG</sequence>
<reference evidence="15" key="2">
    <citation type="journal article" date="2021" name="Microbiome">
        <title>Successional dynamics and alternative stable states in a saline activated sludge microbial community over 9 years.</title>
        <authorList>
            <person name="Wang Y."/>
            <person name="Ye J."/>
            <person name="Ju F."/>
            <person name="Liu L."/>
            <person name="Boyd J.A."/>
            <person name="Deng Y."/>
            <person name="Parks D.H."/>
            <person name="Jiang X."/>
            <person name="Yin X."/>
            <person name="Woodcroft B.J."/>
            <person name="Tyson G.W."/>
            <person name="Hugenholtz P."/>
            <person name="Polz M.F."/>
            <person name="Zhang T."/>
        </authorList>
    </citation>
    <scope>NUCLEOTIDE SEQUENCE</scope>
    <source>
        <strain evidence="15">HKST-UBA11</strain>
    </source>
</reference>
<dbReference type="FunFam" id="3.90.1440.10:FF:000003">
    <property type="entry name" value="Preprotein translocase SecA subunit"/>
    <property type="match status" value="1"/>
</dbReference>
<dbReference type="PANTHER" id="PTHR30612:SF0">
    <property type="entry name" value="CHLOROPLAST PROTEIN-TRANSPORTING ATPASE"/>
    <property type="match status" value="1"/>
</dbReference>
<evidence type="ECO:0000256" key="8">
    <source>
        <dbReference type="ARBA" id="ARBA00022927"/>
    </source>
</evidence>
<dbReference type="Pfam" id="PF07517">
    <property type="entry name" value="SecA_DEAD"/>
    <property type="match status" value="1"/>
</dbReference>
<dbReference type="Gene3D" id="3.90.1440.10">
    <property type="entry name" value="SecA, preprotein cross-linking domain"/>
    <property type="match status" value="1"/>
</dbReference>
<dbReference type="AlphaFoldDB" id="A0A955L900"/>
<dbReference type="GO" id="GO:0005829">
    <property type="term" value="C:cytosol"/>
    <property type="evidence" value="ECO:0007669"/>
    <property type="project" value="TreeGrafter"/>
</dbReference>
<evidence type="ECO:0000256" key="3">
    <source>
        <dbReference type="ARBA" id="ARBA00022448"/>
    </source>
</evidence>
<dbReference type="InterPro" id="IPR014018">
    <property type="entry name" value="SecA_motor_DEAD"/>
</dbReference>
<keyword evidence="4" id="KW-1003">Cell membrane</keyword>
<dbReference type="InterPro" id="IPR011130">
    <property type="entry name" value="SecA_preprotein_X-link_dom"/>
</dbReference>
<feature type="region of interest" description="Disordered" evidence="12">
    <location>
        <begin position="647"/>
        <end position="668"/>
    </location>
</feature>
<evidence type="ECO:0000256" key="9">
    <source>
        <dbReference type="ARBA" id="ARBA00022967"/>
    </source>
</evidence>
<dbReference type="GO" id="GO:0006886">
    <property type="term" value="P:intracellular protein transport"/>
    <property type="evidence" value="ECO:0007669"/>
    <property type="project" value="InterPro"/>
</dbReference>
<dbReference type="InterPro" id="IPR000185">
    <property type="entry name" value="SecA"/>
</dbReference>
<evidence type="ECO:0000259" key="13">
    <source>
        <dbReference type="PROSITE" id="PS51194"/>
    </source>
</evidence>
<evidence type="ECO:0000256" key="6">
    <source>
        <dbReference type="ARBA" id="ARBA00022741"/>
    </source>
</evidence>
<gene>
    <name evidence="15" type="primary">secA</name>
    <name evidence="15" type="ORF">KC717_06140</name>
</gene>
<dbReference type="GO" id="GO:0006605">
    <property type="term" value="P:protein targeting"/>
    <property type="evidence" value="ECO:0007669"/>
    <property type="project" value="InterPro"/>
</dbReference>
<dbReference type="EMBL" id="JAGQLH010000095">
    <property type="protein sequence ID" value="MCA9386198.1"/>
    <property type="molecule type" value="Genomic_DNA"/>
</dbReference>
<proteinExistence type="inferred from homology"/>
<comment type="subcellular location">
    <subcellularLocation>
        <location evidence="1">Membrane</location>
        <topology evidence="1">Peripheral membrane protein</topology>
    </subcellularLocation>
</comment>
<evidence type="ECO:0000313" key="15">
    <source>
        <dbReference type="EMBL" id="MCA9386198.1"/>
    </source>
</evidence>
<dbReference type="PROSITE" id="PS51196">
    <property type="entry name" value="SECA_MOTOR_DEAD"/>
    <property type="match status" value="1"/>
</dbReference>
<evidence type="ECO:0000259" key="14">
    <source>
        <dbReference type="PROSITE" id="PS51196"/>
    </source>
</evidence>
<dbReference type="InterPro" id="IPR011115">
    <property type="entry name" value="SecA_DEAD"/>
</dbReference>
<dbReference type="Gene3D" id="1.10.3060.10">
    <property type="entry name" value="Helical scaffold and wing domains of SecA"/>
    <property type="match status" value="2"/>
</dbReference>
<keyword evidence="6" id="KW-0547">Nucleotide-binding</keyword>
<dbReference type="SUPFAM" id="SSF81886">
    <property type="entry name" value="Helical scaffold and wing domains of SecA"/>
    <property type="match status" value="1"/>
</dbReference>
<feature type="domain" description="Helicase C-terminal" evidence="13">
    <location>
        <begin position="192"/>
        <end position="373"/>
    </location>
</feature>
<dbReference type="PRINTS" id="PR00906">
    <property type="entry name" value="SECA"/>
</dbReference>
<evidence type="ECO:0000256" key="5">
    <source>
        <dbReference type="ARBA" id="ARBA00022490"/>
    </source>
</evidence>
<dbReference type="InterPro" id="IPR020937">
    <property type="entry name" value="SecA_CS"/>
</dbReference>
<dbReference type="InterPro" id="IPR036670">
    <property type="entry name" value="SecA_X-link_sf"/>
</dbReference>
<dbReference type="CDD" id="cd18803">
    <property type="entry name" value="SF2_C_secA"/>
    <property type="match status" value="1"/>
</dbReference>
<evidence type="ECO:0000256" key="10">
    <source>
        <dbReference type="ARBA" id="ARBA00023010"/>
    </source>
</evidence>
<dbReference type="FunFam" id="3.40.50.300:FF:000429">
    <property type="entry name" value="Preprotein translocase subunit SecA"/>
    <property type="match status" value="1"/>
</dbReference>
<evidence type="ECO:0000256" key="11">
    <source>
        <dbReference type="ARBA" id="ARBA00023136"/>
    </source>
</evidence>
<dbReference type="GO" id="GO:0005524">
    <property type="term" value="F:ATP binding"/>
    <property type="evidence" value="ECO:0007669"/>
    <property type="project" value="UniProtKB-KW"/>
</dbReference>
<evidence type="ECO:0000256" key="7">
    <source>
        <dbReference type="ARBA" id="ARBA00022840"/>
    </source>
</evidence>
<dbReference type="Pfam" id="PF21090">
    <property type="entry name" value="P-loop_SecA"/>
    <property type="match status" value="2"/>
</dbReference>
<keyword evidence="5" id="KW-0963">Cytoplasm</keyword>
<dbReference type="SUPFAM" id="SSF52540">
    <property type="entry name" value="P-loop containing nucleoside triphosphate hydrolases"/>
    <property type="match status" value="2"/>
</dbReference>
<dbReference type="InterPro" id="IPR011116">
    <property type="entry name" value="SecA_Wing/Scaffold"/>
</dbReference>
<keyword evidence="3" id="KW-0813">Transport</keyword>
<dbReference type="GO" id="GO:0017038">
    <property type="term" value="P:protein import"/>
    <property type="evidence" value="ECO:0007669"/>
    <property type="project" value="InterPro"/>
</dbReference>
<dbReference type="InterPro" id="IPR001650">
    <property type="entry name" value="Helicase_C-like"/>
</dbReference>
<dbReference type="InterPro" id="IPR044722">
    <property type="entry name" value="SecA_SF2_C"/>
</dbReference>
<dbReference type="Pfam" id="PF07516">
    <property type="entry name" value="SecA_SW"/>
    <property type="match status" value="1"/>
</dbReference>
<dbReference type="Proteomes" id="UP000754563">
    <property type="component" value="Unassembled WGS sequence"/>
</dbReference>
<dbReference type="InterPro" id="IPR036266">
    <property type="entry name" value="SecA_Wing/Scaffold_sf"/>
</dbReference>
<dbReference type="GO" id="GO:0043952">
    <property type="term" value="P:protein transport by the Sec complex"/>
    <property type="evidence" value="ECO:0007669"/>
    <property type="project" value="TreeGrafter"/>
</dbReference>